<keyword evidence="3" id="KW-1185">Reference proteome</keyword>
<organism evidence="2 3">
    <name type="scientific">Didymella exigua CBS 183.55</name>
    <dbReference type="NCBI Taxonomy" id="1150837"/>
    <lineage>
        <taxon>Eukaryota</taxon>
        <taxon>Fungi</taxon>
        <taxon>Dikarya</taxon>
        <taxon>Ascomycota</taxon>
        <taxon>Pezizomycotina</taxon>
        <taxon>Dothideomycetes</taxon>
        <taxon>Pleosporomycetidae</taxon>
        <taxon>Pleosporales</taxon>
        <taxon>Pleosporineae</taxon>
        <taxon>Didymellaceae</taxon>
        <taxon>Didymella</taxon>
    </lineage>
</organism>
<accession>A0A6A5RY99</accession>
<reference evidence="2" key="1">
    <citation type="journal article" date="2020" name="Stud. Mycol.">
        <title>101 Dothideomycetes genomes: a test case for predicting lifestyles and emergence of pathogens.</title>
        <authorList>
            <person name="Haridas S."/>
            <person name="Albert R."/>
            <person name="Binder M."/>
            <person name="Bloem J."/>
            <person name="Labutti K."/>
            <person name="Salamov A."/>
            <person name="Andreopoulos B."/>
            <person name="Baker S."/>
            <person name="Barry K."/>
            <person name="Bills G."/>
            <person name="Bluhm B."/>
            <person name="Cannon C."/>
            <person name="Castanera R."/>
            <person name="Culley D."/>
            <person name="Daum C."/>
            <person name="Ezra D."/>
            <person name="Gonzalez J."/>
            <person name="Henrissat B."/>
            <person name="Kuo A."/>
            <person name="Liang C."/>
            <person name="Lipzen A."/>
            <person name="Lutzoni F."/>
            <person name="Magnuson J."/>
            <person name="Mondo S."/>
            <person name="Nolan M."/>
            <person name="Ohm R."/>
            <person name="Pangilinan J."/>
            <person name="Park H.-J."/>
            <person name="Ramirez L."/>
            <person name="Alfaro M."/>
            <person name="Sun H."/>
            <person name="Tritt A."/>
            <person name="Yoshinaga Y."/>
            <person name="Zwiers L.-H."/>
            <person name="Turgeon B."/>
            <person name="Goodwin S."/>
            <person name="Spatafora J."/>
            <person name="Crous P."/>
            <person name="Grigoriev I."/>
        </authorList>
    </citation>
    <scope>NUCLEOTIDE SEQUENCE</scope>
    <source>
        <strain evidence="2">CBS 183.55</strain>
    </source>
</reference>
<evidence type="ECO:0000313" key="2">
    <source>
        <dbReference type="EMBL" id="KAF1932330.1"/>
    </source>
</evidence>
<dbReference type="GeneID" id="54346656"/>
<protein>
    <submittedName>
        <fullName evidence="2">Uncharacterized protein</fullName>
    </submittedName>
</protein>
<dbReference type="RefSeq" id="XP_033452578.1">
    <property type="nucleotide sequence ID" value="XM_033589009.1"/>
</dbReference>
<evidence type="ECO:0000256" key="1">
    <source>
        <dbReference type="SAM" id="MobiDB-lite"/>
    </source>
</evidence>
<feature type="region of interest" description="Disordered" evidence="1">
    <location>
        <begin position="44"/>
        <end position="64"/>
    </location>
</feature>
<proteinExistence type="predicted"/>
<dbReference type="Proteomes" id="UP000800082">
    <property type="component" value="Unassembled WGS sequence"/>
</dbReference>
<feature type="compositionally biased region" description="Polar residues" evidence="1">
    <location>
        <begin position="50"/>
        <end position="64"/>
    </location>
</feature>
<sequence length="166" mass="18423">MQVSDRYSPYASVTGWNAAVPEGINTNTYNSPFLCPANNTWFPDDKRGSSSRQTIRQSNVQHRPCNTNPTMGTVLGCRRGCLCNHEAGVTQDIVDLGIPPRDTEAWNSEPFTAVRHILHGRFVVVWRFDSACAVPSELTFLLVDSTMPPHPTQSQFNFLLGLSNVV</sequence>
<name>A0A6A5RY99_9PLEO</name>
<dbReference type="AlphaFoldDB" id="A0A6A5RY99"/>
<gene>
    <name evidence="2" type="ORF">M421DRAFT_289455</name>
</gene>
<evidence type="ECO:0000313" key="3">
    <source>
        <dbReference type="Proteomes" id="UP000800082"/>
    </source>
</evidence>
<dbReference type="EMBL" id="ML978959">
    <property type="protein sequence ID" value="KAF1932330.1"/>
    <property type="molecule type" value="Genomic_DNA"/>
</dbReference>